<dbReference type="PANTHER" id="PTHR11347">
    <property type="entry name" value="CYCLIC NUCLEOTIDE PHOSPHODIESTERASE"/>
    <property type="match status" value="1"/>
</dbReference>
<keyword evidence="2" id="KW-0378">Hydrolase</keyword>
<name>A0ABD3MRW6_9STRA</name>
<accession>A0ABD3MRW6</accession>
<evidence type="ECO:0000256" key="3">
    <source>
        <dbReference type="SAM" id="MobiDB-lite"/>
    </source>
</evidence>
<protein>
    <recommendedName>
        <fullName evidence="4">PDEase domain-containing protein</fullName>
    </recommendedName>
</protein>
<gene>
    <name evidence="5" type="ORF">ACHAWO_009342</name>
</gene>
<dbReference type="SUPFAM" id="SSF109604">
    <property type="entry name" value="HD-domain/PDEase-like"/>
    <property type="match status" value="2"/>
</dbReference>
<feature type="compositionally biased region" description="Low complexity" evidence="3">
    <location>
        <begin position="642"/>
        <end position="666"/>
    </location>
</feature>
<feature type="region of interest" description="Disordered" evidence="3">
    <location>
        <begin position="431"/>
        <end position="468"/>
    </location>
</feature>
<comment type="caution">
    <text evidence="5">The sequence shown here is derived from an EMBL/GenBank/DDBJ whole genome shotgun (WGS) entry which is preliminary data.</text>
</comment>
<reference evidence="5 6" key="1">
    <citation type="submission" date="2024-10" db="EMBL/GenBank/DDBJ databases">
        <title>Updated reference genomes for cyclostephanoid diatoms.</title>
        <authorList>
            <person name="Roberts W.R."/>
            <person name="Alverson A.J."/>
        </authorList>
    </citation>
    <scope>NUCLEOTIDE SEQUENCE [LARGE SCALE GENOMIC DNA]</scope>
    <source>
        <strain evidence="5 6">AJA010-31</strain>
    </source>
</reference>
<dbReference type="PROSITE" id="PS51845">
    <property type="entry name" value="PDEASE_I_2"/>
    <property type="match status" value="1"/>
</dbReference>
<evidence type="ECO:0000259" key="4">
    <source>
        <dbReference type="PROSITE" id="PS51845"/>
    </source>
</evidence>
<feature type="domain" description="PDEase" evidence="4">
    <location>
        <begin position="172"/>
        <end position="312"/>
    </location>
</feature>
<feature type="region of interest" description="Disordered" evidence="3">
    <location>
        <begin position="641"/>
        <end position="678"/>
    </location>
</feature>
<dbReference type="Gene3D" id="1.10.1300.10">
    <property type="entry name" value="3'5'-cyclic nucleotide phosphodiesterase, catalytic domain"/>
    <property type="match status" value="2"/>
</dbReference>
<evidence type="ECO:0000256" key="2">
    <source>
        <dbReference type="ARBA" id="ARBA00022801"/>
    </source>
</evidence>
<evidence type="ECO:0000256" key="1">
    <source>
        <dbReference type="ARBA" id="ARBA00022723"/>
    </source>
</evidence>
<evidence type="ECO:0000313" key="6">
    <source>
        <dbReference type="Proteomes" id="UP001530400"/>
    </source>
</evidence>
<keyword evidence="6" id="KW-1185">Reference proteome</keyword>
<dbReference type="InterPro" id="IPR036971">
    <property type="entry name" value="PDEase_catalytic_dom_sf"/>
</dbReference>
<feature type="compositionally biased region" description="Basic and acidic residues" evidence="3">
    <location>
        <begin position="667"/>
        <end position="678"/>
    </location>
</feature>
<sequence>MISPPKDVSSHYLPAWPRHAIEMAQIAFELTSEEWPLTGQGTFHPNMANGHDYDNMVEEIANRMVALLVIRLVSLLTHRLGNKCCVKQTQIYADYSTTTICQTAITHFKHQAVQNKDWESYDPSFDDTNGHDRSDATPFPAVLTPDVINQLRAYTLAICQGYHPSGEVPYHNVEHAYHVFLSANKLLDLMLKPDEGGENGQRKRPTYGIKWDPLAQFAFLFSALIHDVDHTGISNRQLVLESDDLAVLYNDQSVAEQRSLAVAFSTLKQPEYAGLKDVIFKKLIIDAKPSNYEDFFRFRKLVIDLVLATDIASPERTQIVKSKWKEAFGEAQMSEKVKISNSMDKPIGKNVNFEHEIIVKEQQKLAANNKNLSSSLVSATSAASALSLDTDFSDSASSMMSDDDFNTSFASSNKLNVEDITTSCSGYSKSNSRFRRSKSGGHRLSASAVVTTSLKRPSRPVGGLSRSMVSTSHELRTYKHQSRRLGVRRALDLAGSTIEAVSMPRGSSESNDHCDDMDDDVDEFKASTCLEQMLRAADVGALLQDFENVRKWSTKLYKELTNGYYAKRGDDPKAGWFDNQIKFFDFYILPLAKNLGTTGVFPDDVGYMFVDCVKRNRSQWIEEGETATNLMIQQDERERLNRSSLRSSTVSASDVTVTTNNQNNVQSRKDAKVPRTRSLETGEGRECTACGAADSRLVFMHSHTIPLMQLDLTWHLLIPGLIAHAARAHIVVPFVVEYTSQNAFKSSNNEKLACMFNYRIHIT</sequence>
<dbReference type="EMBL" id="JALLPJ020001384">
    <property type="protein sequence ID" value="KAL3766528.1"/>
    <property type="molecule type" value="Genomic_DNA"/>
</dbReference>
<dbReference type="InterPro" id="IPR002073">
    <property type="entry name" value="PDEase_catalytic_dom"/>
</dbReference>
<feature type="compositionally biased region" description="Basic residues" evidence="3">
    <location>
        <begin position="432"/>
        <end position="441"/>
    </location>
</feature>
<organism evidence="5 6">
    <name type="scientific">Cyclotella atomus</name>
    <dbReference type="NCBI Taxonomy" id="382360"/>
    <lineage>
        <taxon>Eukaryota</taxon>
        <taxon>Sar</taxon>
        <taxon>Stramenopiles</taxon>
        <taxon>Ochrophyta</taxon>
        <taxon>Bacillariophyta</taxon>
        <taxon>Coscinodiscophyceae</taxon>
        <taxon>Thalassiosirophycidae</taxon>
        <taxon>Stephanodiscales</taxon>
        <taxon>Stephanodiscaceae</taxon>
        <taxon>Cyclotella</taxon>
    </lineage>
</organism>
<dbReference type="AlphaFoldDB" id="A0ABD3MRW6"/>
<dbReference type="Pfam" id="PF00233">
    <property type="entry name" value="PDEase_I"/>
    <property type="match status" value="1"/>
</dbReference>
<evidence type="ECO:0000313" key="5">
    <source>
        <dbReference type="EMBL" id="KAL3766528.1"/>
    </source>
</evidence>
<dbReference type="Proteomes" id="UP001530400">
    <property type="component" value="Unassembled WGS sequence"/>
</dbReference>
<proteinExistence type="predicted"/>
<dbReference type="GO" id="GO:0016787">
    <property type="term" value="F:hydrolase activity"/>
    <property type="evidence" value="ECO:0007669"/>
    <property type="project" value="UniProtKB-KW"/>
</dbReference>
<keyword evidence="1" id="KW-0479">Metal-binding</keyword>
<dbReference type="GO" id="GO:0046872">
    <property type="term" value="F:metal ion binding"/>
    <property type="evidence" value="ECO:0007669"/>
    <property type="project" value="UniProtKB-KW"/>
</dbReference>